<gene>
    <name evidence="1" type="ORF">BQ4739_LOCUS326</name>
</gene>
<sequence length="148" mass="16591">MSLQLLPSTVQDQLVQELRLPLWLGRTLALSSEEQATCKRHIEYKDADGRIQQLQVDLAFPANSRTITRLMEAWWGCKGGRPPGSSKRTAAALAGTSKPRFKAMPVSFNNAVEKVMYLEAELLSALKEIKYHPKLRQLFADAASAHVW</sequence>
<organism evidence="1 2">
    <name type="scientific">Tetradesmus obliquus</name>
    <name type="common">Green alga</name>
    <name type="synonym">Acutodesmus obliquus</name>
    <dbReference type="NCBI Taxonomy" id="3088"/>
    <lineage>
        <taxon>Eukaryota</taxon>
        <taxon>Viridiplantae</taxon>
        <taxon>Chlorophyta</taxon>
        <taxon>core chlorophytes</taxon>
        <taxon>Chlorophyceae</taxon>
        <taxon>CS clade</taxon>
        <taxon>Sphaeropleales</taxon>
        <taxon>Scenedesmaceae</taxon>
        <taxon>Tetradesmus</taxon>
    </lineage>
</organism>
<evidence type="ECO:0000313" key="2">
    <source>
        <dbReference type="Proteomes" id="UP000256970"/>
    </source>
</evidence>
<dbReference type="Proteomes" id="UP000256970">
    <property type="component" value="Unassembled WGS sequence"/>
</dbReference>
<keyword evidence="2" id="KW-1185">Reference proteome</keyword>
<proteinExistence type="predicted"/>
<name>A0A383V3Q3_TETOB</name>
<evidence type="ECO:0000313" key="1">
    <source>
        <dbReference type="EMBL" id="SZX59711.1"/>
    </source>
</evidence>
<reference evidence="1 2" key="1">
    <citation type="submission" date="2016-10" db="EMBL/GenBank/DDBJ databases">
        <authorList>
            <person name="Cai Z."/>
        </authorList>
    </citation>
    <scope>NUCLEOTIDE SEQUENCE [LARGE SCALE GENOMIC DNA]</scope>
</reference>
<protein>
    <submittedName>
        <fullName evidence="1">Uncharacterized protein</fullName>
    </submittedName>
</protein>
<accession>A0A383V3Q3</accession>
<dbReference type="EMBL" id="FNXT01000020">
    <property type="protein sequence ID" value="SZX59711.1"/>
    <property type="molecule type" value="Genomic_DNA"/>
</dbReference>
<dbReference type="AlphaFoldDB" id="A0A383V3Q3"/>